<feature type="region of interest" description="Disordered" evidence="3">
    <location>
        <begin position="101"/>
        <end position="171"/>
    </location>
</feature>
<evidence type="ECO:0000256" key="3">
    <source>
        <dbReference type="SAM" id="MobiDB-lite"/>
    </source>
</evidence>
<dbReference type="PANTHER" id="PTHR48029:SF1">
    <property type="entry name" value="NUCLEOLAR PROTEIN 8"/>
    <property type="match status" value="1"/>
</dbReference>
<feature type="compositionally biased region" description="Basic and acidic residues" evidence="3">
    <location>
        <begin position="424"/>
        <end position="444"/>
    </location>
</feature>
<feature type="region of interest" description="Disordered" evidence="3">
    <location>
        <begin position="471"/>
        <end position="531"/>
    </location>
</feature>
<dbReference type="PROSITE" id="PS50102">
    <property type="entry name" value="RRM"/>
    <property type="match status" value="1"/>
</dbReference>
<accession>A0ABM5J071</accession>
<sequence>MKLETKRIFISDLPETASKDELQNIFGNYGEVSSIEIKERKELGQKNTSLFFAYVTTNIDAKSLDNCFNDFSKGKWFGQRVMLQIAKESFLDRLKRERQNQPLNIPKTETTSEEKPILPEKKVNGLPKFTPKKHVSSDSDSSSTSSSDSEDEEEKPKLVNNNQKSVDIVNETQYHDPDFKIKNNRGKTLINAKSLKIESVGKEPIIKIEKQNKKAPINTSEANIKRLESLKNLKQGYQNQKSLIQAALSNVDSRSRNKIIFDDTEDISNNKTTSHSNKKQNKVTEDKRSLFNGSDSEEEFEPSFSVKEHFQGKEGQKLLELQSKYKNDKRFALDARFLNEDKTEEQNVENTTNENEDISLEEEKRQEYAILEKVLGKKVLSRNEKHVPSTKKSMLRFDPSQPEHSKYELPKSMMDKKEKKRKRKDSETEMMEEKKVEEKEAPEVSKEVFFKISDDLKETFEEKKEFSLLSMFGRHEDKDEEIDDKPKEQPVSVNNKFQQEKNPFKYDSSDDEDQTEDIPSQNTITATETKQFDNIKTQGGLRRTTTWTDSFFFKEDDYRLQEGLDFVEKMKLDENSEFTKLRRDLKGIVKAKVRNNQRKNKPFKKKLGGSRKKKNIRMKKAMKR</sequence>
<feature type="region of interest" description="Disordered" evidence="3">
    <location>
        <begin position="382"/>
        <end position="444"/>
    </location>
</feature>
<feature type="compositionally biased region" description="Basic and acidic residues" evidence="3">
    <location>
        <begin position="498"/>
        <end position="508"/>
    </location>
</feature>
<feature type="compositionally biased region" description="Low complexity" evidence="3">
    <location>
        <begin position="138"/>
        <end position="147"/>
    </location>
</feature>
<dbReference type="InterPro" id="IPR035979">
    <property type="entry name" value="RBD_domain_sf"/>
</dbReference>
<proteinExistence type="predicted"/>
<evidence type="ECO:0000256" key="2">
    <source>
        <dbReference type="PROSITE-ProRule" id="PRU00176"/>
    </source>
</evidence>
<name>A0ABM5J071_DIAVI</name>
<evidence type="ECO:0000256" key="1">
    <source>
        <dbReference type="ARBA" id="ARBA00022884"/>
    </source>
</evidence>
<keyword evidence="6" id="KW-1185">Reference proteome</keyword>
<dbReference type="PANTHER" id="PTHR48029">
    <property type="entry name" value="NUCLEOLAR PROTEIN 8"/>
    <property type="match status" value="1"/>
</dbReference>
<dbReference type="Gene3D" id="3.30.70.330">
    <property type="match status" value="1"/>
</dbReference>
<feature type="compositionally biased region" description="Basic and acidic residues" evidence="3">
    <location>
        <begin position="401"/>
        <end position="417"/>
    </location>
</feature>
<organism evidence="5 6">
    <name type="scientific">Diabrotica virgifera virgifera</name>
    <name type="common">western corn rootworm</name>
    <dbReference type="NCBI Taxonomy" id="50390"/>
    <lineage>
        <taxon>Eukaryota</taxon>
        <taxon>Metazoa</taxon>
        <taxon>Ecdysozoa</taxon>
        <taxon>Arthropoda</taxon>
        <taxon>Hexapoda</taxon>
        <taxon>Insecta</taxon>
        <taxon>Pterygota</taxon>
        <taxon>Neoptera</taxon>
        <taxon>Endopterygota</taxon>
        <taxon>Coleoptera</taxon>
        <taxon>Polyphaga</taxon>
        <taxon>Cucujiformia</taxon>
        <taxon>Chrysomeloidea</taxon>
        <taxon>Chrysomelidae</taxon>
        <taxon>Galerucinae</taxon>
        <taxon>Diabroticina</taxon>
        <taxon>Diabroticites</taxon>
        <taxon>Diabrotica</taxon>
    </lineage>
</organism>
<evidence type="ECO:0000313" key="5">
    <source>
        <dbReference type="EnsemblMetazoa" id="XP_028155467.2"/>
    </source>
</evidence>
<dbReference type="Pfam" id="PF00076">
    <property type="entry name" value="RRM_1"/>
    <property type="match status" value="1"/>
</dbReference>
<dbReference type="Proteomes" id="UP001652700">
    <property type="component" value="Unplaced"/>
</dbReference>
<dbReference type="SMART" id="SM00360">
    <property type="entry name" value="RRM"/>
    <property type="match status" value="1"/>
</dbReference>
<feature type="compositionally biased region" description="Basic and acidic residues" evidence="3">
    <location>
        <begin position="110"/>
        <end position="123"/>
    </location>
</feature>
<evidence type="ECO:0000313" key="6">
    <source>
        <dbReference type="Proteomes" id="UP001652700"/>
    </source>
</evidence>
<feature type="domain" description="RRM" evidence="4">
    <location>
        <begin position="6"/>
        <end position="88"/>
    </location>
</feature>
<reference evidence="5" key="1">
    <citation type="submission" date="2025-05" db="UniProtKB">
        <authorList>
            <consortium name="EnsemblMetazoa"/>
        </authorList>
    </citation>
    <scope>IDENTIFICATION</scope>
</reference>
<dbReference type="SUPFAM" id="SSF54928">
    <property type="entry name" value="RNA-binding domain, RBD"/>
    <property type="match status" value="1"/>
</dbReference>
<keyword evidence="1 2" id="KW-0694">RNA-binding</keyword>
<feature type="region of interest" description="Disordered" evidence="3">
    <location>
        <begin position="267"/>
        <end position="286"/>
    </location>
</feature>
<dbReference type="GeneID" id="114349328"/>
<feature type="region of interest" description="Disordered" evidence="3">
    <location>
        <begin position="596"/>
        <end position="624"/>
    </location>
</feature>
<dbReference type="EnsemblMetazoa" id="XM_028299666.2">
    <property type="protein sequence ID" value="XP_028155467.2"/>
    <property type="gene ID" value="LOC114349328"/>
</dbReference>
<evidence type="ECO:0000259" key="4">
    <source>
        <dbReference type="PROSITE" id="PS50102"/>
    </source>
</evidence>
<protein>
    <recommendedName>
        <fullName evidence="4">RRM domain-containing protein</fullName>
    </recommendedName>
</protein>
<feature type="compositionally biased region" description="Polar residues" evidence="3">
    <location>
        <begin position="517"/>
        <end position="531"/>
    </location>
</feature>
<dbReference type="InterPro" id="IPR000504">
    <property type="entry name" value="RRM_dom"/>
</dbReference>
<dbReference type="InterPro" id="IPR012677">
    <property type="entry name" value="Nucleotide-bd_a/b_plait_sf"/>
</dbReference>
<dbReference type="RefSeq" id="XP_028155467.2">
    <property type="nucleotide sequence ID" value="XM_028299666.2"/>
</dbReference>